<dbReference type="EMBL" id="PXYI01000004">
    <property type="protein sequence ID" value="PSJ39541.1"/>
    <property type="molecule type" value="Genomic_DNA"/>
</dbReference>
<dbReference type="RefSeq" id="WP_106513441.1">
    <property type="nucleotide sequence ID" value="NZ_PXYI01000004.1"/>
</dbReference>
<dbReference type="AlphaFoldDB" id="A0A2P7QNL3"/>
<dbReference type="Proteomes" id="UP000241167">
    <property type="component" value="Unassembled WGS sequence"/>
</dbReference>
<feature type="transmembrane region" description="Helical" evidence="1">
    <location>
        <begin position="6"/>
        <end position="24"/>
    </location>
</feature>
<accession>A0A2P7QNL3</accession>
<dbReference type="OrthoDB" id="7581194at2"/>
<keyword evidence="3" id="KW-1185">Reference proteome</keyword>
<name>A0A2P7QNL3_9SPHN</name>
<feature type="transmembrane region" description="Helical" evidence="1">
    <location>
        <begin position="105"/>
        <end position="124"/>
    </location>
</feature>
<feature type="transmembrane region" description="Helical" evidence="1">
    <location>
        <begin position="44"/>
        <end position="66"/>
    </location>
</feature>
<keyword evidence="1" id="KW-0812">Transmembrane</keyword>
<keyword evidence="1" id="KW-1133">Transmembrane helix</keyword>
<proteinExistence type="predicted"/>
<evidence type="ECO:0000256" key="1">
    <source>
        <dbReference type="SAM" id="Phobius"/>
    </source>
</evidence>
<reference evidence="2 3" key="1">
    <citation type="submission" date="2018-03" db="EMBL/GenBank/DDBJ databases">
        <title>The draft genome of Sphingosinicella sp. GL-C-18.</title>
        <authorList>
            <person name="Liu L."/>
            <person name="Li L."/>
            <person name="Liang L."/>
            <person name="Zhang X."/>
            <person name="Wang T."/>
        </authorList>
    </citation>
    <scope>NUCLEOTIDE SEQUENCE [LARGE SCALE GENOMIC DNA]</scope>
    <source>
        <strain evidence="2 3">GL-C-18</strain>
    </source>
</reference>
<evidence type="ECO:0000313" key="3">
    <source>
        <dbReference type="Proteomes" id="UP000241167"/>
    </source>
</evidence>
<sequence>MSFSYTLFLALLLLAPGLGLWAGLRAGERSELISQAPEKPGSTFSLLVIVFGALLGHILLSAVFALQAGFCRWSGQCLALGFDPNVYRVILTNGRSAGTLSDGAFLSWFVSLLLPALIVGLVAYRASAWRWVRDLRESASFGWLKRWVDLARPANSFIIAYVVTTLEHEGANVAYEGIVENIALDDNRAIKMLVLSSCDRFLVRISADQVERIDTEHATIPLIQLEAANFINVALEVFEDVDTPADTIEQTRGQEG</sequence>
<evidence type="ECO:0000313" key="2">
    <source>
        <dbReference type="EMBL" id="PSJ39541.1"/>
    </source>
</evidence>
<organism evidence="2 3">
    <name type="scientific">Allosphingosinicella deserti</name>
    <dbReference type="NCBI Taxonomy" id="2116704"/>
    <lineage>
        <taxon>Bacteria</taxon>
        <taxon>Pseudomonadati</taxon>
        <taxon>Pseudomonadota</taxon>
        <taxon>Alphaproteobacteria</taxon>
        <taxon>Sphingomonadales</taxon>
        <taxon>Sphingomonadaceae</taxon>
        <taxon>Allosphingosinicella</taxon>
    </lineage>
</organism>
<comment type="caution">
    <text evidence="2">The sequence shown here is derived from an EMBL/GenBank/DDBJ whole genome shotgun (WGS) entry which is preliminary data.</text>
</comment>
<protein>
    <submittedName>
        <fullName evidence="2">Uncharacterized protein</fullName>
    </submittedName>
</protein>
<keyword evidence="1" id="KW-0472">Membrane</keyword>
<gene>
    <name evidence="2" type="ORF">C7I55_13115</name>
</gene>